<keyword evidence="2" id="KW-0690">Ribosome biogenesis</keyword>
<evidence type="ECO:0000256" key="1">
    <source>
        <dbReference type="ARBA" id="ARBA00022490"/>
    </source>
</evidence>
<evidence type="ECO:0000313" key="7">
    <source>
        <dbReference type="Proteomes" id="UP000256970"/>
    </source>
</evidence>
<dbReference type="Proteomes" id="UP000256970">
    <property type="component" value="Unassembled WGS sequence"/>
</dbReference>
<keyword evidence="1" id="KW-0963">Cytoplasm</keyword>
<evidence type="ECO:0000259" key="5">
    <source>
        <dbReference type="Pfam" id="PF25498"/>
    </source>
</evidence>
<evidence type="ECO:0000256" key="3">
    <source>
        <dbReference type="SAM" id="MobiDB-lite"/>
    </source>
</evidence>
<protein>
    <submittedName>
        <fullName evidence="6">Uncharacterized protein</fullName>
    </submittedName>
</protein>
<dbReference type="Pfam" id="PF02576">
    <property type="entry name" value="RimP_N"/>
    <property type="match status" value="1"/>
</dbReference>
<dbReference type="AlphaFoldDB" id="A0A383VW67"/>
<dbReference type="EMBL" id="FNXT01000871">
    <property type="protein sequence ID" value="SZX68666.1"/>
    <property type="molecule type" value="Genomic_DNA"/>
</dbReference>
<dbReference type="PANTHER" id="PTHR34544:SF3">
    <property type="entry name" value="OS07G0155200 PROTEIN"/>
    <property type="match status" value="1"/>
</dbReference>
<organism evidence="6 7">
    <name type="scientific">Tetradesmus obliquus</name>
    <name type="common">Green alga</name>
    <name type="synonym">Acutodesmus obliquus</name>
    <dbReference type="NCBI Taxonomy" id="3088"/>
    <lineage>
        <taxon>Eukaryota</taxon>
        <taxon>Viridiplantae</taxon>
        <taxon>Chlorophyta</taxon>
        <taxon>core chlorophytes</taxon>
        <taxon>Chlorophyceae</taxon>
        <taxon>CS clade</taxon>
        <taxon>Sphaeropleales</taxon>
        <taxon>Scenedesmaceae</taxon>
        <taxon>Tetradesmus</taxon>
    </lineage>
</organism>
<dbReference type="InterPro" id="IPR057234">
    <property type="entry name" value="DUF7912"/>
</dbReference>
<dbReference type="STRING" id="3088.A0A383VW67"/>
<feature type="region of interest" description="Disordered" evidence="3">
    <location>
        <begin position="126"/>
        <end position="147"/>
    </location>
</feature>
<dbReference type="InterPro" id="IPR003728">
    <property type="entry name" value="Ribosome_maturation_RimP"/>
</dbReference>
<evidence type="ECO:0000256" key="2">
    <source>
        <dbReference type="ARBA" id="ARBA00022517"/>
    </source>
</evidence>
<dbReference type="HAMAP" id="MF_01077">
    <property type="entry name" value="RimP"/>
    <property type="match status" value="1"/>
</dbReference>
<name>A0A383VW67_TETOB</name>
<feature type="compositionally biased region" description="Acidic residues" evidence="3">
    <location>
        <begin position="126"/>
        <end position="145"/>
    </location>
</feature>
<dbReference type="Pfam" id="PF25498">
    <property type="entry name" value="DUF7912"/>
    <property type="match status" value="1"/>
</dbReference>
<proteinExistence type="inferred from homology"/>
<dbReference type="PANTHER" id="PTHR34544">
    <property type="entry name" value="OSJNBA0006B20.18 PROTEIN"/>
    <property type="match status" value="1"/>
</dbReference>
<dbReference type="InterPro" id="IPR035956">
    <property type="entry name" value="RimP_N_sf"/>
</dbReference>
<feature type="domain" description="Ribosome maturation factor RimP N-terminal" evidence="4">
    <location>
        <begin position="198"/>
        <end position="253"/>
    </location>
</feature>
<feature type="region of interest" description="Disordered" evidence="3">
    <location>
        <begin position="73"/>
        <end position="98"/>
    </location>
</feature>
<evidence type="ECO:0000313" key="6">
    <source>
        <dbReference type="EMBL" id="SZX68666.1"/>
    </source>
</evidence>
<sequence>MGLITQPSSSWRACAARPVLSRTVQCSMLLPHCRPSPAAAAAAHATSRIHHMQPLVSSSLIRPRSLRRHCLCQAGKKQQQQQQPISDKATQGPPDVTNQMEDMEDVIMIDEDEDDEGVLLFDEDEDEYKDEDEGEDGFLDDEDGEGLYGLGVEDDPGPELLTGNVAWGDKALQLAQAIIERPENSNLSLYLFRVLVPNKTIEVRLDRLDDVYGSPDVDDIERFSRALMQGLEAELGIEVADDIALEVSSPGAERTLIIPQDLDRFKELPMRVEFMSEVGKVNTLILKYLDRDDEGMSSWELADVKANQSQKGRPLSKKQRQQRYSIPVAELQRVRIYVDF</sequence>
<evidence type="ECO:0000259" key="4">
    <source>
        <dbReference type="Pfam" id="PF02576"/>
    </source>
</evidence>
<reference evidence="6 7" key="1">
    <citation type="submission" date="2016-10" db="EMBL/GenBank/DDBJ databases">
        <authorList>
            <person name="Cai Z."/>
        </authorList>
    </citation>
    <scope>NUCLEOTIDE SEQUENCE [LARGE SCALE GENOMIC DNA]</scope>
</reference>
<dbReference type="GO" id="GO:0042274">
    <property type="term" value="P:ribosomal small subunit biogenesis"/>
    <property type="evidence" value="ECO:0007669"/>
    <property type="project" value="InterPro"/>
</dbReference>
<dbReference type="SUPFAM" id="SSF75420">
    <property type="entry name" value="YhbC-like, N-terminal domain"/>
    <property type="match status" value="1"/>
</dbReference>
<gene>
    <name evidence="6" type="ORF">BQ4739_LOCUS8999</name>
</gene>
<feature type="domain" description="DUF7912" evidence="5">
    <location>
        <begin position="256"/>
        <end position="337"/>
    </location>
</feature>
<keyword evidence="7" id="KW-1185">Reference proteome</keyword>
<accession>A0A383VW67</accession>
<dbReference type="InterPro" id="IPR028989">
    <property type="entry name" value="RimP_N"/>
</dbReference>